<dbReference type="InterPro" id="IPR012337">
    <property type="entry name" value="RNaseH-like_sf"/>
</dbReference>
<dbReference type="Gene3D" id="3.40.50.2300">
    <property type="match status" value="1"/>
</dbReference>
<protein>
    <recommendedName>
        <fullName evidence="1">Piwi domain-containing protein</fullName>
    </recommendedName>
</protein>
<dbReference type="SUPFAM" id="SSF53098">
    <property type="entry name" value="Ribonuclease H-like"/>
    <property type="match status" value="1"/>
</dbReference>
<comment type="caution">
    <text evidence="2">The sequence shown here is derived from an EMBL/GenBank/DDBJ whole genome shotgun (WGS) entry which is preliminary data.</text>
</comment>
<organism evidence="2 3">
    <name type="scientific">Polypedilum vanderplanki</name>
    <name type="common">Sleeping chironomid midge</name>
    <dbReference type="NCBI Taxonomy" id="319348"/>
    <lineage>
        <taxon>Eukaryota</taxon>
        <taxon>Metazoa</taxon>
        <taxon>Ecdysozoa</taxon>
        <taxon>Arthropoda</taxon>
        <taxon>Hexapoda</taxon>
        <taxon>Insecta</taxon>
        <taxon>Pterygota</taxon>
        <taxon>Neoptera</taxon>
        <taxon>Endopterygota</taxon>
        <taxon>Diptera</taxon>
        <taxon>Nematocera</taxon>
        <taxon>Chironomoidea</taxon>
        <taxon>Chironomidae</taxon>
        <taxon>Chironominae</taxon>
        <taxon>Polypedilum</taxon>
        <taxon>Polypedilum</taxon>
    </lineage>
</organism>
<dbReference type="Gene3D" id="3.30.420.10">
    <property type="entry name" value="Ribonuclease H-like superfamily/Ribonuclease H"/>
    <property type="match status" value="1"/>
</dbReference>
<dbReference type="PROSITE" id="PS50822">
    <property type="entry name" value="PIWI"/>
    <property type="match status" value="1"/>
</dbReference>
<dbReference type="GO" id="GO:0003676">
    <property type="term" value="F:nucleic acid binding"/>
    <property type="evidence" value="ECO:0007669"/>
    <property type="project" value="InterPro"/>
</dbReference>
<sequence length="484" mass="55815">MIYLIPELSRATGMTDEMRANFRLMQEVSEYTRLNPANRVQSLNKFIKRIIETRDAKEVLDQWQVQLSQELVRVSIRELPRETILFGSEHSEESNLKSEWSIRGRTSMYKAVDCRRWIMLYPEKIERQSRNFLKTLIEAAQEMNYVIAEPLHKGVKSGRQEEYTSIIEEMAEKKPNFVLCILPTNRADRYSALKRLLIVKFGIPSQVIVENRVLKHKNLRSICTKVAIQINCKLGGIPWLIKMPVAGLMAVGFDVSYDPRNRKRSIGAMVATMDVRVSSCFYSVTVQYKDGNEMVEKIDQHMQKAIEFYKYAVGAFPERIVYYRDGIGDSQIQFVKRQEVEPIIKTLSQIYGSNPRFAFIVVNKRTNARFFKKQGNQFINPQPGSIIDNGVTCKGRQDFYLISQHVGQGTVAPTYYNIIHNNTGLDIEKVELLTYKLCHLYYNWGGTVRIPSICQNAKKLAFLTTQSLNGAIANEHLTKSLYFL</sequence>
<dbReference type="Proteomes" id="UP001107558">
    <property type="component" value="Chromosome 3"/>
</dbReference>
<dbReference type="PANTHER" id="PTHR22891">
    <property type="entry name" value="EUKARYOTIC TRANSLATION INITIATION FACTOR 2C"/>
    <property type="match status" value="1"/>
</dbReference>
<gene>
    <name evidence="2" type="ORF">PVAND_002704</name>
</gene>
<evidence type="ECO:0000313" key="3">
    <source>
        <dbReference type="Proteomes" id="UP001107558"/>
    </source>
</evidence>
<dbReference type="CDD" id="cd04658">
    <property type="entry name" value="Piwi_piwi-like_Euk"/>
    <property type="match status" value="1"/>
</dbReference>
<keyword evidence="3" id="KW-1185">Reference proteome</keyword>
<dbReference type="AlphaFoldDB" id="A0A9J6BRT7"/>
<dbReference type="EMBL" id="JADBJN010000003">
    <property type="protein sequence ID" value="KAG5672588.1"/>
    <property type="molecule type" value="Genomic_DNA"/>
</dbReference>
<dbReference type="InterPro" id="IPR036397">
    <property type="entry name" value="RNaseH_sf"/>
</dbReference>
<feature type="domain" description="Piwi" evidence="1">
    <location>
        <begin position="177"/>
        <end position="469"/>
    </location>
</feature>
<evidence type="ECO:0000313" key="2">
    <source>
        <dbReference type="EMBL" id="KAG5672588.1"/>
    </source>
</evidence>
<name>A0A9J6BRT7_POLVA</name>
<dbReference type="InterPro" id="IPR003165">
    <property type="entry name" value="Piwi"/>
</dbReference>
<dbReference type="Pfam" id="PF02171">
    <property type="entry name" value="Piwi"/>
    <property type="match status" value="1"/>
</dbReference>
<evidence type="ECO:0000259" key="1">
    <source>
        <dbReference type="PROSITE" id="PS50822"/>
    </source>
</evidence>
<dbReference type="OrthoDB" id="445936at2759"/>
<dbReference type="SMART" id="SM00950">
    <property type="entry name" value="Piwi"/>
    <property type="match status" value="1"/>
</dbReference>
<accession>A0A9J6BRT7</accession>
<reference evidence="2" key="1">
    <citation type="submission" date="2021-03" db="EMBL/GenBank/DDBJ databases">
        <title>Chromosome level genome of the anhydrobiotic midge Polypedilum vanderplanki.</title>
        <authorList>
            <person name="Yoshida Y."/>
            <person name="Kikawada T."/>
            <person name="Gusev O."/>
        </authorList>
    </citation>
    <scope>NUCLEOTIDE SEQUENCE</scope>
    <source>
        <strain evidence="2">NIAS01</strain>
        <tissue evidence="2">Whole body or cell culture</tissue>
    </source>
</reference>
<proteinExistence type="predicted"/>